<comment type="caution">
    <text evidence="1">The sequence shown here is derived from an EMBL/GenBank/DDBJ whole genome shotgun (WGS) entry which is preliminary data.</text>
</comment>
<accession>A0A136Q1U4</accession>
<evidence type="ECO:0000313" key="2">
    <source>
        <dbReference type="Proteomes" id="UP000070366"/>
    </source>
</evidence>
<proteinExistence type="predicted"/>
<organism evidence="1 2">
    <name type="scientific">Christensenella minuta</name>
    <dbReference type="NCBI Taxonomy" id="626937"/>
    <lineage>
        <taxon>Bacteria</taxon>
        <taxon>Bacillati</taxon>
        <taxon>Bacillota</taxon>
        <taxon>Clostridia</taxon>
        <taxon>Christensenellales</taxon>
        <taxon>Christensenellaceae</taxon>
        <taxon>Christensenella</taxon>
    </lineage>
</organism>
<name>A0A136Q1U4_9FIRM</name>
<evidence type="ECO:0000313" key="1">
    <source>
        <dbReference type="EMBL" id="KXK64554.1"/>
    </source>
</evidence>
<dbReference type="Proteomes" id="UP000070366">
    <property type="component" value="Unassembled WGS sequence"/>
</dbReference>
<dbReference type="AlphaFoldDB" id="A0A136Q1U4"/>
<sequence>MEPIPDNYSTCGRINQYSSGLVMYGKGQDKSVLQSKDAFIL</sequence>
<keyword evidence="2" id="KW-1185">Reference proteome</keyword>
<protein>
    <submittedName>
        <fullName evidence="1">Uncharacterized protein</fullName>
    </submittedName>
</protein>
<dbReference type="STRING" id="626937.HMPREF3293_02633"/>
<dbReference type="EMBL" id="LSZW01000064">
    <property type="protein sequence ID" value="KXK64554.1"/>
    <property type="molecule type" value="Genomic_DNA"/>
</dbReference>
<reference evidence="1 2" key="1">
    <citation type="submission" date="2016-02" db="EMBL/GenBank/DDBJ databases">
        <authorList>
            <person name="Wen L."/>
            <person name="He K."/>
            <person name="Yang H."/>
        </authorList>
    </citation>
    <scope>NUCLEOTIDE SEQUENCE [LARGE SCALE GENOMIC DNA]</scope>
    <source>
        <strain evidence="1 2">DSM 22607</strain>
    </source>
</reference>
<gene>
    <name evidence="1" type="ORF">HMPREF3293_02633</name>
</gene>